<gene>
    <name evidence="1" type="ORF">C8263_10715</name>
</gene>
<dbReference type="RefSeq" id="WP_107138117.1">
    <property type="nucleotide sequence ID" value="NZ_PYSV01000009.1"/>
</dbReference>
<sequence>MSDVILRYFLIGVRPVKHIGLKDSIYLSAAYALDWQTGTFISHDDYLDNIYGRPSKDEAEEISQEEFDTLVQEYRREKGFLHFDDSAFKEGLRYYREVLAQD</sequence>
<comment type="caution">
    <text evidence="1">The sequence shown here is derived from an EMBL/GenBank/DDBJ whole genome shotgun (WGS) entry which is preliminary data.</text>
</comment>
<dbReference type="OrthoDB" id="275232at2"/>
<name>A0A2T3W7I3_9DEIO</name>
<dbReference type="Proteomes" id="UP000240317">
    <property type="component" value="Unassembled WGS sequence"/>
</dbReference>
<reference evidence="1 2" key="1">
    <citation type="submission" date="2018-03" db="EMBL/GenBank/DDBJ databases">
        <title>Draft genome of Deinococcus sp. OD32.</title>
        <authorList>
            <person name="Wang X.-P."/>
            <person name="Du Z.-J."/>
        </authorList>
    </citation>
    <scope>NUCLEOTIDE SEQUENCE [LARGE SCALE GENOMIC DNA]</scope>
    <source>
        <strain evidence="1 2">OD32</strain>
    </source>
</reference>
<protein>
    <submittedName>
        <fullName evidence="1">Uncharacterized protein</fullName>
    </submittedName>
</protein>
<evidence type="ECO:0000313" key="1">
    <source>
        <dbReference type="EMBL" id="PTA67870.1"/>
    </source>
</evidence>
<keyword evidence="2" id="KW-1185">Reference proteome</keyword>
<evidence type="ECO:0000313" key="2">
    <source>
        <dbReference type="Proteomes" id="UP000240317"/>
    </source>
</evidence>
<accession>A0A2T3W7I3</accession>
<proteinExistence type="predicted"/>
<dbReference type="EMBL" id="PYSV01000009">
    <property type="protein sequence ID" value="PTA67870.1"/>
    <property type="molecule type" value="Genomic_DNA"/>
</dbReference>
<organism evidence="1 2">
    <name type="scientific">Deinococcus arcticus</name>
    <dbReference type="NCBI Taxonomy" id="2136176"/>
    <lineage>
        <taxon>Bacteria</taxon>
        <taxon>Thermotogati</taxon>
        <taxon>Deinococcota</taxon>
        <taxon>Deinococci</taxon>
        <taxon>Deinococcales</taxon>
        <taxon>Deinococcaceae</taxon>
        <taxon>Deinococcus</taxon>
    </lineage>
</organism>
<dbReference type="AlphaFoldDB" id="A0A2T3W7I3"/>